<gene>
    <name evidence="2" type="ORF">QWZ15_14410</name>
</gene>
<accession>A0ABT8C8F4</accession>
<dbReference type="Proteomes" id="UP001236663">
    <property type="component" value="Unassembled WGS sequence"/>
</dbReference>
<organism evidence="2 3">
    <name type="scientific">Cyclobacterium jeungdonense</name>
    <dbReference type="NCBI Taxonomy" id="708087"/>
    <lineage>
        <taxon>Bacteria</taxon>
        <taxon>Pseudomonadati</taxon>
        <taxon>Bacteroidota</taxon>
        <taxon>Cytophagia</taxon>
        <taxon>Cytophagales</taxon>
        <taxon>Cyclobacteriaceae</taxon>
        <taxon>Cyclobacterium</taxon>
    </lineage>
</organism>
<name>A0ABT8C8F4_9BACT</name>
<proteinExistence type="predicted"/>
<feature type="domain" description="DUF2383" evidence="1">
    <location>
        <begin position="7"/>
        <end position="114"/>
    </location>
</feature>
<dbReference type="Gene3D" id="1.20.1260.10">
    <property type="match status" value="1"/>
</dbReference>
<comment type="caution">
    <text evidence="2">The sequence shown here is derived from an EMBL/GenBank/DDBJ whole genome shotgun (WGS) entry which is preliminary data.</text>
</comment>
<dbReference type="SUPFAM" id="SSF47240">
    <property type="entry name" value="Ferritin-like"/>
    <property type="match status" value="1"/>
</dbReference>
<dbReference type="Pfam" id="PF09537">
    <property type="entry name" value="DUF2383"/>
    <property type="match status" value="1"/>
</dbReference>
<dbReference type="RefSeq" id="WP_163387357.1">
    <property type="nucleotide sequence ID" value="NZ_JAUFQS010000016.1"/>
</dbReference>
<dbReference type="EMBL" id="JAUFQS010000016">
    <property type="protein sequence ID" value="MDN3689029.1"/>
    <property type="molecule type" value="Genomic_DNA"/>
</dbReference>
<dbReference type="InterPro" id="IPR012347">
    <property type="entry name" value="Ferritin-like"/>
</dbReference>
<dbReference type="InterPro" id="IPR009078">
    <property type="entry name" value="Ferritin-like_SF"/>
</dbReference>
<evidence type="ECO:0000259" key="1">
    <source>
        <dbReference type="Pfam" id="PF09537"/>
    </source>
</evidence>
<evidence type="ECO:0000313" key="2">
    <source>
        <dbReference type="EMBL" id="MDN3689029.1"/>
    </source>
</evidence>
<sequence length="148" mass="17327">MAIQQKLINYLNQILRHTYESIKGYKDAARNLGEGPFKEFFIERAKEKMVLRDALIAEIYRLEGQPIEKGGFLNLFQRSWKNFKTSLDHDNEKEIAKYCLEEEKKATKEFGVLLRNPELVSEDFFQILTSQHEKNLAASKALVEKIKM</sequence>
<keyword evidence="3" id="KW-1185">Reference proteome</keyword>
<evidence type="ECO:0000313" key="3">
    <source>
        <dbReference type="Proteomes" id="UP001236663"/>
    </source>
</evidence>
<protein>
    <submittedName>
        <fullName evidence="2">DUF2383 domain-containing protein</fullName>
    </submittedName>
</protein>
<reference evidence="3" key="1">
    <citation type="journal article" date="2019" name="Int. J. Syst. Evol. Microbiol.">
        <title>The Global Catalogue of Microorganisms (GCM) 10K type strain sequencing project: providing services to taxonomists for standard genome sequencing and annotation.</title>
        <authorList>
            <consortium name="The Broad Institute Genomics Platform"/>
            <consortium name="The Broad Institute Genome Sequencing Center for Infectious Disease"/>
            <person name="Wu L."/>
            <person name="Ma J."/>
        </authorList>
    </citation>
    <scope>NUCLEOTIDE SEQUENCE [LARGE SCALE GENOMIC DNA]</scope>
    <source>
        <strain evidence="3">CECT 7706</strain>
    </source>
</reference>
<dbReference type="InterPro" id="IPR019052">
    <property type="entry name" value="DUF2383"/>
</dbReference>